<evidence type="ECO:0000259" key="7">
    <source>
        <dbReference type="PROSITE" id="PS01033"/>
    </source>
</evidence>
<dbReference type="GO" id="GO:0046872">
    <property type="term" value="F:metal ion binding"/>
    <property type="evidence" value="ECO:0007669"/>
    <property type="project" value="UniProtKB-KW"/>
</dbReference>
<comment type="similarity">
    <text evidence="6">Belongs to the globin family.</text>
</comment>
<dbReference type="Gene3D" id="1.10.490.10">
    <property type="entry name" value="Globins"/>
    <property type="match status" value="1"/>
</dbReference>
<dbReference type="InterPro" id="IPR009050">
    <property type="entry name" value="Globin-like_sf"/>
</dbReference>
<dbReference type="AlphaFoldDB" id="A0ABD3XEC6"/>
<evidence type="ECO:0000256" key="5">
    <source>
        <dbReference type="ARBA" id="ARBA00023004"/>
    </source>
</evidence>
<dbReference type="InterPro" id="IPR012292">
    <property type="entry name" value="Globin/Proto"/>
</dbReference>
<evidence type="ECO:0000256" key="4">
    <source>
        <dbReference type="ARBA" id="ARBA00022723"/>
    </source>
</evidence>
<keyword evidence="1 6" id="KW-0813">Transport</keyword>
<evidence type="ECO:0000256" key="1">
    <source>
        <dbReference type="ARBA" id="ARBA00022448"/>
    </source>
</evidence>
<organism evidence="8 9">
    <name type="scientific">Sinanodonta woodiana</name>
    <name type="common">Chinese pond mussel</name>
    <name type="synonym">Anodonta woodiana</name>
    <dbReference type="NCBI Taxonomy" id="1069815"/>
    <lineage>
        <taxon>Eukaryota</taxon>
        <taxon>Metazoa</taxon>
        <taxon>Spiralia</taxon>
        <taxon>Lophotrochozoa</taxon>
        <taxon>Mollusca</taxon>
        <taxon>Bivalvia</taxon>
        <taxon>Autobranchia</taxon>
        <taxon>Heteroconchia</taxon>
        <taxon>Palaeoheterodonta</taxon>
        <taxon>Unionida</taxon>
        <taxon>Unionoidea</taxon>
        <taxon>Unionidae</taxon>
        <taxon>Unioninae</taxon>
        <taxon>Sinanodonta</taxon>
    </lineage>
</organism>
<dbReference type="GO" id="GO:0005344">
    <property type="term" value="F:oxygen carrier activity"/>
    <property type="evidence" value="ECO:0007669"/>
    <property type="project" value="UniProtKB-KW"/>
</dbReference>
<accession>A0ABD3XEC6</accession>
<keyword evidence="4" id="KW-0479">Metal-binding</keyword>
<keyword evidence="5" id="KW-0408">Iron</keyword>
<evidence type="ECO:0000313" key="9">
    <source>
        <dbReference type="Proteomes" id="UP001634394"/>
    </source>
</evidence>
<dbReference type="InterPro" id="IPR000971">
    <property type="entry name" value="Globin"/>
</dbReference>
<feature type="domain" description="Globin" evidence="7">
    <location>
        <begin position="32"/>
        <end position="180"/>
    </location>
</feature>
<reference evidence="8 9" key="1">
    <citation type="submission" date="2024-11" db="EMBL/GenBank/DDBJ databases">
        <title>Chromosome-level genome assembly of the freshwater bivalve Anodonta woodiana.</title>
        <authorList>
            <person name="Chen X."/>
        </authorList>
    </citation>
    <scope>NUCLEOTIDE SEQUENCE [LARGE SCALE GENOMIC DNA]</scope>
    <source>
        <strain evidence="8">MN2024</strain>
        <tissue evidence="8">Gills</tissue>
    </source>
</reference>
<dbReference type="Pfam" id="PF00042">
    <property type="entry name" value="Globin"/>
    <property type="match status" value="1"/>
</dbReference>
<evidence type="ECO:0000256" key="2">
    <source>
        <dbReference type="ARBA" id="ARBA00022617"/>
    </source>
</evidence>
<evidence type="ECO:0000256" key="6">
    <source>
        <dbReference type="RuleBase" id="RU000356"/>
    </source>
</evidence>
<evidence type="ECO:0000256" key="3">
    <source>
        <dbReference type="ARBA" id="ARBA00022621"/>
    </source>
</evidence>
<dbReference type="SUPFAM" id="SSF46458">
    <property type="entry name" value="Globin-like"/>
    <property type="match status" value="1"/>
</dbReference>
<name>A0ABD3XEC6_SINWO</name>
<sequence>MGCSSSLIGRSRQQKCSTSHSVSSYSKRKRHQFDENQICIIKKTWRHFAGDMSRVGCKVFLQIFLLHPSVKQLFPFRYVKGDALLQDPSFKAHAFRFMQAVGAAIDNIDNLDEALVPLLLGLGKQHTTFMDFKEEYFNYFSDSMMAIWKDELKSKFDEVTSLTWRLLFTCIMDTMQEGFRQAQQEKHSDKPVVERNGKTIEFNVV</sequence>
<comment type="caution">
    <text evidence="8">The sequence shown here is derived from an EMBL/GenBank/DDBJ whole genome shotgun (WGS) entry which is preliminary data.</text>
</comment>
<dbReference type="EMBL" id="JBJQND010000003">
    <property type="protein sequence ID" value="KAL3883343.1"/>
    <property type="molecule type" value="Genomic_DNA"/>
</dbReference>
<dbReference type="InterPro" id="IPR050532">
    <property type="entry name" value="Globin-like_OT"/>
</dbReference>
<keyword evidence="3 6" id="KW-0561">Oxygen transport</keyword>
<keyword evidence="2 6" id="KW-0349">Heme</keyword>
<dbReference type="CDD" id="cd01040">
    <property type="entry name" value="Mb-like"/>
    <property type="match status" value="1"/>
</dbReference>
<dbReference type="InterPro" id="IPR044399">
    <property type="entry name" value="Mb-like_M"/>
</dbReference>
<dbReference type="Proteomes" id="UP001634394">
    <property type="component" value="Unassembled WGS sequence"/>
</dbReference>
<dbReference type="PANTHER" id="PTHR46458">
    <property type="entry name" value="BLR2807 PROTEIN"/>
    <property type="match status" value="1"/>
</dbReference>
<keyword evidence="9" id="KW-1185">Reference proteome</keyword>
<evidence type="ECO:0000313" key="8">
    <source>
        <dbReference type="EMBL" id="KAL3883343.1"/>
    </source>
</evidence>
<proteinExistence type="inferred from homology"/>
<dbReference type="PANTHER" id="PTHR46458:SF1">
    <property type="entry name" value="GEO09476P1"/>
    <property type="match status" value="1"/>
</dbReference>
<gene>
    <name evidence="8" type="ORF">ACJMK2_029617</name>
</gene>
<protein>
    <recommendedName>
        <fullName evidence="7">Globin domain-containing protein</fullName>
    </recommendedName>
</protein>
<dbReference type="PROSITE" id="PS01033">
    <property type="entry name" value="GLOBIN"/>
    <property type="match status" value="1"/>
</dbReference>